<dbReference type="Gene3D" id="3.30.429.10">
    <property type="entry name" value="Macrophage Migration Inhibitory Factor"/>
    <property type="match status" value="1"/>
</dbReference>
<organism evidence="1 2">
    <name type="scientific">Acinetobacter brisouii CIP 110357</name>
    <dbReference type="NCBI Taxonomy" id="1341683"/>
    <lineage>
        <taxon>Bacteria</taxon>
        <taxon>Pseudomonadati</taxon>
        <taxon>Pseudomonadota</taxon>
        <taxon>Gammaproteobacteria</taxon>
        <taxon>Moraxellales</taxon>
        <taxon>Moraxellaceae</taxon>
        <taxon>Acinetobacter</taxon>
    </lineage>
</organism>
<dbReference type="STRING" id="396323.VH98_03730"/>
<gene>
    <name evidence="1" type="ORF">P255_01179</name>
</gene>
<dbReference type="InterPro" id="IPR004220">
    <property type="entry name" value="5-COMe_2-OHmuconate_Isoase"/>
</dbReference>
<dbReference type="SUPFAM" id="SSF55331">
    <property type="entry name" value="Tautomerase/MIF"/>
    <property type="match status" value="1"/>
</dbReference>
<dbReference type="PATRIC" id="fig|1341683.3.peg.1168"/>
<dbReference type="RefSeq" id="WP_004751980.1">
    <property type="nucleotide sequence ID" value="NZ_BBTI01000009.1"/>
</dbReference>
<dbReference type="PANTHER" id="PTHR37950">
    <property type="entry name" value="4-HYDROXYPHENYLACETATE CATABOLISM PROTEIN"/>
    <property type="match status" value="1"/>
</dbReference>
<dbReference type="Proteomes" id="UP000018418">
    <property type="component" value="Unassembled WGS sequence"/>
</dbReference>
<dbReference type="HOGENOM" id="CLU_139188_3_0_6"/>
<dbReference type="InterPro" id="IPR014347">
    <property type="entry name" value="Tautomerase/MIF_sf"/>
</dbReference>
<evidence type="ECO:0000313" key="2">
    <source>
        <dbReference type="Proteomes" id="UP000018418"/>
    </source>
</evidence>
<dbReference type="CDD" id="cd00580">
    <property type="entry name" value="CHMI"/>
    <property type="match status" value="1"/>
</dbReference>
<dbReference type="EMBL" id="AYEU01000005">
    <property type="protein sequence ID" value="ESK51750.1"/>
    <property type="molecule type" value="Genomic_DNA"/>
</dbReference>
<dbReference type="PANTHER" id="PTHR37950:SF1">
    <property type="entry name" value="4-HYDROXYPHENYLACETATE CATABOLISM PROTEIN"/>
    <property type="match status" value="1"/>
</dbReference>
<name>V2USX8_9GAMM</name>
<evidence type="ECO:0008006" key="3">
    <source>
        <dbReference type="Google" id="ProtNLM"/>
    </source>
</evidence>
<proteinExistence type="predicted"/>
<dbReference type="AlphaFoldDB" id="V2USX8"/>
<protein>
    <recommendedName>
        <fullName evidence="3">5-carboxymethyl-2-hydroxymuconate isomerase</fullName>
    </recommendedName>
</protein>
<dbReference type="OrthoDB" id="9814215at2"/>
<evidence type="ECO:0000313" key="1">
    <source>
        <dbReference type="EMBL" id="ESK51750.1"/>
    </source>
</evidence>
<dbReference type="GO" id="GO:0008704">
    <property type="term" value="F:5-carboxymethyl-2-hydroxymuconate delta-isomerase activity"/>
    <property type="evidence" value="ECO:0007669"/>
    <property type="project" value="InterPro"/>
</dbReference>
<sequence length="121" mass="13896">MPHLVIGYSRNIHNLSQEKLLKHVNHQLIATGLFQAKDLKSRIHKDEVFVIGDNDDTQGYIHAQLSVLSGRTEEQKQQLSQILLQALLSFKDYEAYTLSVQVCAEILEMPQNQYAKQSIQY</sequence>
<comment type="caution">
    <text evidence="1">The sequence shown here is derived from an EMBL/GenBank/DDBJ whole genome shotgun (WGS) entry which is preliminary data.</text>
</comment>
<keyword evidence="2" id="KW-1185">Reference proteome</keyword>
<dbReference type="Pfam" id="PF02962">
    <property type="entry name" value="CHMI"/>
    <property type="match status" value="1"/>
</dbReference>
<accession>V2USX8</accession>
<reference evidence="1 2" key="1">
    <citation type="submission" date="2013-10" db="EMBL/GenBank/DDBJ databases">
        <title>The Genome Sequence of Acinetobacter brisouii CIP 110357.</title>
        <authorList>
            <consortium name="The Broad Institute Genomics Platform"/>
            <consortium name="The Broad Institute Genome Sequencing Center for Infectious Disease"/>
            <person name="Cerqueira G."/>
            <person name="Feldgarden M."/>
            <person name="Courvalin P."/>
            <person name="Grillot-Courvalin C."/>
            <person name="Clermont D."/>
            <person name="Rocha E."/>
            <person name="Yoon E.-J."/>
            <person name="Nemec A."/>
            <person name="Young S.K."/>
            <person name="Zeng Q."/>
            <person name="Gargeya S."/>
            <person name="Fitzgerald M."/>
            <person name="Abouelleil A."/>
            <person name="Alvarado L."/>
            <person name="Berlin A.M."/>
            <person name="Chapman S.B."/>
            <person name="Gainer-Dewar J."/>
            <person name="Goldberg J."/>
            <person name="Gnerre S."/>
            <person name="Griggs A."/>
            <person name="Gujja S."/>
            <person name="Hansen M."/>
            <person name="Howarth C."/>
            <person name="Imamovic A."/>
            <person name="Ireland A."/>
            <person name="Larimer J."/>
            <person name="McCowan C."/>
            <person name="Murphy C."/>
            <person name="Pearson M."/>
            <person name="Poon T.W."/>
            <person name="Priest M."/>
            <person name="Roberts A."/>
            <person name="Saif S."/>
            <person name="Shea T."/>
            <person name="Sykes S."/>
            <person name="Wortman J."/>
            <person name="Nusbaum C."/>
            <person name="Birren B."/>
        </authorList>
    </citation>
    <scope>NUCLEOTIDE SEQUENCE [LARGE SCALE GENOMIC DNA]</scope>
    <source>
        <strain evidence="1 2">CIP 110357</strain>
    </source>
</reference>